<reference evidence="3 4" key="1">
    <citation type="journal article" date="1998" name="Science">
        <title>Genome sequence of the nematode C. elegans: a platform for investigating biology.</title>
        <authorList>
            <consortium name="The C. elegans sequencing consortium"/>
            <person name="Sulson J.E."/>
            <person name="Waterston R."/>
        </authorList>
    </citation>
    <scope>NUCLEOTIDE SEQUENCE [LARGE SCALE GENOMIC DNA]</scope>
    <source>
        <strain evidence="3 4">Bristol N2</strain>
    </source>
</reference>
<organism evidence="3 4">
    <name type="scientific">Caenorhabditis elegans</name>
    <dbReference type="NCBI Taxonomy" id="6239"/>
    <lineage>
        <taxon>Eukaryota</taxon>
        <taxon>Metazoa</taxon>
        <taxon>Ecdysozoa</taxon>
        <taxon>Nematoda</taxon>
        <taxon>Chromadorea</taxon>
        <taxon>Rhabditida</taxon>
        <taxon>Rhabditina</taxon>
        <taxon>Rhabditomorpha</taxon>
        <taxon>Rhabditoidea</taxon>
        <taxon>Rhabditidae</taxon>
        <taxon>Peloderinae</taxon>
        <taxon>Caenorhabditis</taxon>
    </lineage>
</organism>
<dbReference type="OrthoDB" id="5808641at2759"/>
<dbReference type="FunCoup" id="O61745">
    <property type="interactions" value="1596"/>
</dbReference>
<accession>O61745</accession>
<dbReference type="PaxDb" id="6239-B0205.9"/>
<dbReference type="CTD" id="172975"/>
<dbReference type="EMBL" id="BX284601">
    <property type="protein sequence ID" value="CCD61304.1"/>
    <property type="molecule type" value="Genomic_DNA"/>
</dbReference>
<dbReference type="PANTHER" id="PTHR23362">
    <property type="entry name" value="L-PLASTIN-RELATED"/>
    <property type="match status" value="1"/>
</dbReference>
<evidence type="ECO:0000313" key="3">
    <source>
        <dbReference type="EMBL" id="CCD61304.1"/>
    </source>
</evidence>
<gene>
    <name evidence="3 5" type="ORF">B0205.9</name>
    <name evidence="3" type="ORF">CELE_B0205.9</name>
</gene>
<dbReference type="AGR" id="WB:WBGene00015023"/>
<name>O61745_CAEEL</name>
<dbReference type="AlphaFoldDB" id="O61745"/>
<dbReference type="HOGENOM" id="CLU_032754_0_0_1"/>
<dbReference type="InterPro" id="IPR006570">
    <property type="entry name" value="SPK_dom"/>
</dbReference>
<dbReference type="Bgee" id="WBGene00015023">
    <property type="expression patterns" value="Expressed in germ line (C elegans) and 4 other cell types or tissues"/>
</dbReference>
<dbReference type="PANTHER" id="PTHR23362:SF0">
    <property type="entry name" value="CALPONIN-HOMOLOGY (CH) DOMAIN-CONTAINING PROTEIN-RELATED"/>
    <property type="match status" value="1"/>
</dbReference>
<dbReference type="GeneID" id="172975"/>
<dbReference type="Proteomes" id="UP000001940">
    <property type="component" value="Chromosome I"/>
</dbReference>
<dbReference type="SMART" id="SM00583">
    <property type="entry name" value="SPK"/>
    <property type="match status" value="2"/>
</dbReference>
<keyword evidence="4" id="KW-1185">Reference proteome</keyword>
<dbReference type="STRING" id="6239.B0205.9.1"/>
<protein>
    <submittedName>
        <fullName evidence="3">SPK domain-containing protein</fullName>
    </submittedName>
</protein>
<evidence type="ECO:0000313" key="4">
    <source>
        <dbReference type="Proteomes" id="UP000001940"/>
    </source>
</evidence>
<feature type="region of interest" description="Disordered" evidence="1">
    <location>
        <begin position="230"/>
        <end position="254"/>
    </location>
</feature>
<dbReference type="eggNOG" id="ENOG502THIZ">
    <property type="taxonomic scope" value="Eukaryota"/>
</dbReference>
<dbReference type="RefSeq" id="NP_492806.1">
    <property type="nucleotide sequence ID" value="NM_060405.5"/>
</dbReference>
<dbReference type="KEGG" id="cel:CELE_B0205.9"/>
<evidence type="ECO:0000256" key="1">
    <source>
        <dbReference type="SAM" id="MobiDB-lite"/>
    </source>
</evidence>
<dbReference type="OMA" id="MTHRIND"/>
<dbReference type="SMR" id="O61745"/>
<sequence>MSYDANLTKYMDFLVKKTKNAAEPTTFKEIFDEYSRLDPDRSTYSMCYDKFHHRLAPIMNELNTYSIRERVRVMLTMGGKVSKDFLTTIEKLGTVQLDEKRRILKYASKDGKFKIEGARSEFMDFLIQQTRDAVRPMTSTSIAKEFCRIKDRQVSVDTFNKKFRRNLAPNMSRWSSYLLGDRIRMMFVLKGTVRTDFLAEIEKSGTVQLDDQRRIVRYASNDGMIELEEKTSGVKRRRSTKSSNTPTKRREITENELSDTDDVEVMEIVDGYVEQESASFDFEELVNREASYNLDQGHLYREILEAPLLENRDSKFNPFNAKSGRQAEVQRSGTFLNESEGTSTNAQESFVFRGFLKQEPVFEQFHIQNMSNNLVNLPIPPEIEETPVQEGHHVEPSGITGSDGIRLHKFLNSLELMLTSLESDTLNDLMQEIEEIRRRTDEILPSELVITTLQTFFLGITRKFRPETSAPSKSAKECLRIFKYALLWLKNPLLYDLQKRVQDEIENHEADGKVLLIADVQQGIRNILFTVV</sequence>
<dbReference type="UCSC" id="B0205.9">
    <property type="organism name" value="c. elegans"/>
</dbReference>
<dbReference type="PIR" id="G87912">
    <property type="entry name" value="G87912"/>
</dbReference>
<feature type="domain" description="SPK" evidence="2">
    <location>
        <begin position="6"/>
        <end position="117"/>
    </location>
</feature>
<dbReference type="Pfam" id="PF04435">
    <property type="entry name" value="SPK"/>
    <property type="match status" value="2"/>
</dbReference>
<dbReference type="InterPro" id="IPR053315">
    <property type="entry name" value="Peptidase_C14A"/>
</dbReference>
<proteinExistence type="predicted"/>
<dbReference type="WormBase" id="B0205.9">
    <property type="protein sequence ID" value="CE17323"/>
    <property type="gene ID" value="WBGene00015023"/>
</dbReference>
<evidence type="ECO:0000259" key="2">
    <source>
        <dbReference type="SMART" id="SM00583"/>
    </source>
</evidence>
<evidence type="ECO:0000313" key="5">
    <source>
        <dbReference type="WormBase" id="B0205.9"/>
    </source>
</evidence>
<dbReference type="InParanoid" id="O61745"/>
<feature type="domain" description="SPK" evidence="2">
    <location>
        <begin position="118"/>
        <end position="229"/>
    </location>
</feature>
<dbReference type="PhylomeDB" id="O61745"/>